<proteinExistence type="predicted"/>
<name>A0A1B8XT58_XENTR</name>
<sequence>MLSLFCLCNTPSENFCNKYCTRNFLMICMIVHLSIERQSSMFCQTLGQDCYWGYKRNQREYIWKNFY</sequence>
<evidence type="ECO:0000313" key="1">
    <source>
        <dbReference type="EMBL" id="OCA13828.1"/>
    </source>
</evidence>
<protein>
    <submittedName>
        <fullName evidence="1">Uncharacterized protein</fullName>
    </submittedName>
</protein>
<dbReference type="AlphaFoldDB" id="A0A1B8XT58"/>
<organism evidence="1">
    <name type="scientific">Xenopus tropicalis</name>
    <name type="common">Western clawed frog</name>
    <name type="synonym">Silurana tropicalis</name>
    <dbReference type="NCBI Taxonomy" id="8364"/>
    <lineage>
        <taxon>Eukaryota</taxon>
        <taxon>Metazoa</taxon>
        <taxon>Chordata</taxon>
        <taxon>Craniata</taxon>
        <taxon>Vertebrata</taxon>
        <taxon>Euteleostomi</taxon>
        <taxon>Amphibia</taxon>
        <taxon>Batrachia</taxon>
        <taxon>Anura</taxon>
        <taxon>Pipoidea</taxon>
        <taxon>Pipidae</taxon>
        <taxon>Xenopodinae</taxon>
        <taxon>Xenopus</taxon>
        <taxon>Silurana</taxon>
    </lineage>
</organism>
<reference evidence="1" key="3">
    <citation type="submission" date="2016-05" db="EMBL/GenBank/DDBJ databases">
        <title>WGS assembly of Xenopus tropicalis.</title>
        <authorList>
            <person name="Sessions A."/>
            <person name="Jenkins J."/>
            <person name="Mitros T."/>
            <person name="Lyons J.T."/>
            <person name="Dichmann D.S."/>
            <person name="Robert J."/>
            <person name="Harland R.M."/>
            <person name="Rokhsar D.S."/>
        </authorList>
    </citation>
    <scope>NUCLEOTIDE SEQUENCE</scope>
    <source>
        <strain evidence="1">Nigerian</strain>
    </source>
</reference>
<gene>
    <name evidence="1" type="ORF">XENTR_v90029277mg</name>
</gene>
<accession>A0A1B8XT58</accession>
<reference evidence="1" key="2">
    <citation type="journal article" date="2010" name="Science">
        <title>The genome of the Western clawed frog Xenopus tropicalis.</title>
        <authorList>
            <person name="Hellsten U."/>
            <person name="Harland R.M."/>
            <person name="Gilchrist M.J."/>
            <person name="Hendrix D."/>
            <person name="Jurka J."/>
            <person name="Kapitonov V."/>
            <person name="Ovcharenko I."/>
            <person name="Putnam N.H."/>
            <person name="Shu S."/>
            <person name="Taher L."/>
            <person name="Blitz I.L."/>
            <person name="Blumberg B."/>
            <person name="Dichmann D.S."/>
            <person name="Dubchak I."/>
            <person name="Amaya E."/>
            <person name="Detter J.C."/>
            <person name="Fletcher R."/>
            <person name="Gerhard D.S."/>
            <person name="Goodstein D."/>
            <person name="Graves T."/>
            <person name="Grigoriev I.V."/>
            <person name="Grimwood J."/>
            <person name="Kawashima T."/>
            <person name="Lindquist E."/>
            <person name="Lucas S.M."/>
            <person name="Mead P.E."/>
            <person name="Mitros T."/>
            <person name="Ogino H."/>
            <person name="Ohta Y."/>
            <person name="Poliakov A.V."/>
            <person name="Pollet N."/>
            <person name="Robert J."/>
            <person name="Salamov A."/>
            <person name="Sater A.K."/>
            <person name="Schmutz J."/>
            <person name="Terry A."/>
            <person name="Vize P.D."/>
            <person name="Warren W.C."/>
            <person name="Wells D."/>
            <person name="Wills A."/>
            <person name="Wilson R.K."/>
            <person name="Zimmerman L.B."/>
            <person name="Zorn A.M."/>
            <person name="Grainger R."/>
            <person name="Grammer T."/>
            <person name="Khokha M.K."/>
            <person name="Richardson P.M."/>
            <person name="Rokhsar D.S."/>
        </authorList>
    </citation>
    <scope>NUCLEOTIDE SEQUENCE [LARGE SCALE GENOMIC DNA]</scope>
    <source>
        <strain evidence="1">Nigerian</strain>
    </source>
</reference>
<dbReference type="EMBL" id="KV463957">
    <property type="protein sequence ID" value="OCA13828.1"/>
    <property type="molecule type" value="Genomic_DNA"/>
</dbReference>
<reference evidence="1" key="1">
    <citation type="submission" date="2009-11" db="EMBL/GenBank/DDBJ databases">
        <authorList>
            <consortium name="US DOE Joint Genome Institute (JGI-PGF)"/>
            <person name="Ottilar R."/>
            <person name="Schmutz J."/>
            <person name="Salamov A."/>
            <person name="Cheng J.F."/>
            <person name="Lucas S."/>
            <person name="Pitluck S."/>
            <person name="Gundlach H."/>
            <person name="Guo Y."/>
            <person name="Haberer G."/>
            <person name="Nasrallah J."/>
            <person name="Mayer K.F.X."/>
            <person name="van de Peer Y."/>
            <person name="Weigel D."/>
            <person name="Grigoriev I.V."/>
        </authorList>
    </citation>
    <scope>NUCLEOTIDE SEQUENCE</scope>
    <source>
        <strain evidence="1">Nigerian</strain>
    </source>
</reference>